<dbReference type="SUPFAM" id="SSF48726">
    <property type="entry name" value="Immunoglobulin"/>
    <property type="match status" value="1"/>
</dbReference>
<feature type="non-terminal residue" evidence="4">
    <location>
        <position position="101"/>
    </location>
</feature>
<dbReference type="PANTHER" id="PTHR11481:SF64">
    <property type="entry name" value="FC RECEPTOR-LIKE PROTEIN 4"/>
    <property type="match status" value="1"/>
</dbReference>
<evidence type="ECO:0000313" key="4">
    <source>
        <dbReference type="EMBL" id="NXO05925.1"/>
    </source>
</evidence>
<sequence>AMGPSCPTDRLVLQVPARELLEGDTVTLRCRRWQNKSVTEVQFYHEEKDLGGPLNGTELSLSPLKLHHSGRYRCSCRVGTSRLESVPVTVTVHGEHPHRRY</sequence>
<dbReference type="InterPro" id="IPR003598">
    <property type="entry name" value="Ig_sub2"/>
</dbReference>
<dbReference type="InterPro" id="IPR007110">
    <property type="entry name" value="Ig-like_dom"/>
</dbReference>
<keyword evidence="2" id="KW-1015">Disulfide bond</keyword>
<accession>A0A7L1P0W9</accession>
<dbReference type="EMBL" id="VXBT01000357">
    <property type="protein sequence ID" value="NXO05925.1"/>
    <property type="molecule type" value="Genomic_DNA"/>
</dbReference>
<evidence type="ECO:0000259" key="3">
    <source>
        <dbReference type="PROSITE" id="PS50835"/>
    </source>
</evidence>
<dbReference type="InterPro" id="IPR013783">
    <property type="entry name" value="Ig-like_fold"/>
</dbReference>
<gene>
    <name evidence="4" type="primary">Fcgr3_0</name>
    <name evidence="4" type="ORF">ORIORI_R15373</name>
</gene>
<dbReference type="GO" id="GO:0007166">
    <property type="term" value="P:cell surface receptor signaling pathway"/>
    <property type="evidence" value="ECO:0007669"/>
    <property type="project" value="TreeGrafter"/>
</dbReference>
<dbReference type="PROSITE" id="PS50835">
    <property type="entry name" value="IG_LIKE"/>
    <property type="match status" value="1"/>
</dbReference>
<dbReference type="GO" id="GO:0009897">
    <property type="term" value="C:external side of plasma membrane"/>
    <property type="evidence" value="ECO:0007669"/>
    <property type="project" value="TreeGrafter"/>
</dbReference>
<dbReference type="Pfam" id="PF13895">
    <property type="entry name" value="Ig_2"/>
    <property type="match status" value="1"/>
</dbReference>
<dbReference type="InterPro" id="IPR036179">
    <property type="entry name" value="Ig-like_dom_sf"/>
</dbReference>
<dbReference type="GO" id="GO:0004888">
    <property type="term" value="F:transmembrane signaling receptor activity"/>
    <property type="evidence" value="ECO:0007669"/>
    <property type="project" value="TreeGrafter"/>
</dbReference>
<organism evidence="4 5">
    <name type="scientific">Oriolus oriolus</name>
    <name type="common">Eurasian golden oriole</name>
    <name type="synonym">Coracias oriolus</name>
    <dbReference type="NCBI Taxonomy" id="181099"/>
    <lineage>
        <taxon>Eukaryota</taxon>
        <taxon>Metazoa</taxon>
        <taxon>Chordata</taxon>
        <taxon>Craniata</taxon>
        <taxon>Vertebrata</taxon>
        <taxon>Euteleostomi</taxon>
        <taxon>Archelosauria</taxon>
        <taxon>Archosauria</taxon>
        <taxon>Dinosauria</taxon>
        <taxon>Saurischia</taxon>
        <taxon>Theropoda</taxon>
        <taxon>Coelurosauria</taxon>
        <taxon>Aves</taxon>
        <taxon>Neognathae</taxon>
        <taxon>Neoaves</taxon>
        <taxon>Telluraves</taxon>
        <taxon>Australaves</taxon>
        <taxon>Passeriformes</taxon>
        <taxon>Corvoidea</taxon>
        <taxon>Corvidae</taxon>
        <taxon>Oriolus</taxon>
    </lineage>
</organism>
<comment type="caution">
    <text evidence="4">The sequence shown here is derived from an EMBL/GenBank/DDBJ whole genome shotgun (WGS) entry which is preliminary data.</text>
</comment>
<keyword evidence="5" id="KW-1185">Reference proteome</keyword>
<feature type="domain" description="Ig-like" evidence="3">
    <location>
        <begin position="7"/>
        <end position="91"/>
    </location>
</feature>
<evidence type="ECO:0000313" key="5">
    <source>
        <dbReference type="Proteomes" id="UP000534407"/>
    </source>
</evidence>
<dbReference type="Gene3D" id="2.60.40.10">
    <property type="entry name" value="Immunoglobulins"/>
    <property type="match status" value="1"/>
</dbReference>
<feature type="non-terminal residue" evidence="4">
    <location>
        <position position="1"/>
    </location>
</feature>
<dbReference type="AlphaFoldDB" id="A0A7L1P0W9"/>
<dbReference type="PANTHER" id="PTHR11481">
    <property type="entry name" value="IMMUNOGLOBULIN FC RECEPTOR"/>
    <property type="match status" value="1"/>
</dbReference>
<dbReference type="InterPro" id="IPR003599">
    <property type="entry name" value="Ig_sub"/>
</dbReference>
<dbReference type="SMART" id="SM00408">
    <property type="entry name" value="IGc2"/>
    <property type="match status" value="1"/>
</dbReference>
<dbReference type="InterPro" id="IPR050488">
    <property type="entry name" value="Ig_Fc_receptor"/>
</dbReference>
<keyword evidence="1" id="KW-0732">Signal</keyword>
<proteinExistence type="predicted"/>
<dbReference type="GO" id="GO:0006955">
    <property type="term" value="P:immune response"/>
    <property type="evidence" value="ECO:0007669"/>
    <property type="project" value="TreeGrafter"/>
</dbReference>
<evidence type="ECO:0000256" key="1">
    <source>
        <dbReference type="ARBA" id="ARBA00022729"/>
    </source>
</evidence>
<protein>
    <submittedName>
        <fullName evidence="4">FCGR3 protein</fullName>
    </submittedName>
</protein>
<name>A0A7L1P0W9_ORIOR</name>
<dbReference type="Proteomes" id="UP000534407">
    <property type="component" value="Unassembled WGS sequence"/>
</dbReference>
<evidence type="ECO:0000256" key="2">
    <source>
        <dbReference type="ARBA" id="ARBA00023157"/>
    </source>
</evidence>
<dbReference type="SMART" id="SM00409">
    <property type="entry name" value="IG"/>
    <property type="match status" value="1"/>
</dbReference>
<reference evidence="4 5" key="1">
    <citation type="submission" date="2019-09" db="EMBL/GenBank/DDBJ databases">
        <title>Bird 10,000 Genomes (B10K) Project - Family phase.</title>
        <authorList>
            <person name="Zhang G."/>
        </authorList>
    </citation>
    <scope>NUCLEOTIDE SEQUENCE [LARGE SCALE GENOMIC DNA]</scope>
    <source>
        <strain evidence="4">B10K-DU-002-24</strain>
        <tissue evidence="4">Muscle</tissue>
    </source>
</reference>